<sequence length="482" mass="54645">MQFLELVLLFSTLALLVVICFLGERRNIQLRLIQASLGIFILHMIFEVVRWQMVFIYVVLVVLGLLFFKRSTAYLFFRILGFLLALVLLVTSAFYSSTMPILKLDEPIGKYAVGHTSVTILNKEREEHHTKDPNDKRALLLEIWYPAVPGPMTKASTLWSGLYSGERDVISFFTNYLQEISTHSFPNLRPAQGSRPLILFNHGLQMFASQNTLLMEHLASHGYIVASIGHPYESIRVDLGRGRVILPEFVTSFENFQKGMQWIAEASRPIEEARKKMASLDDRATRAKVLLTSLEKADAINETVVEWTKDNQFVLNWLLSSPSKFDGRIPVIDASKIGVMGMSIGGATAGEMCIVDQRITAGINIDGLQYGTTQKDSLKVPFMMLSSEDGVGMNDFQFLQSKAYYYECHLTGTRHADLTDLAVIWPILKYYGQSGDLEGERVMEIMNTAILNFWDRYLKGKQDIELSKTHFPELRVETNLSK</sequence>
<evidence type="ECO:0000256" key="1">
    <source>
        <dbReference type="ARBA" id="ARBA00022801"/>
    </source>
</evidence>
<dbReference type="RefSeq" id="WP_161436731.1">
    <property type="nucleotide sequence ID" value="NZ_WXYO01000007.1"/>
</dbReference>
<gene>
    <name evidence="5" type="ORF">GTQ38_16940</name>
</gene>
<dbReference type="PANTHER" id="PTHR10272">
    <property type="entry name" value="PLATELET-ACTIVATING FACTOR ACETYLHYDROLASE"/>
    <property type="match status" value="1"/>
</dbReference>
<keyword evidence="2" id="KW-0442">Lipid degradation</keyword>
<keyword evidence="4" id="KW-0472">Membrane</keyword>
<evidence type="ECO:0000313" key="6">
    <source>
        <dbReference type="Proteomes" id="UP000475249"/>
    </source>
</evidence>
<evidence type="ECO:0000256" key="2">
    <source>
        <dbReference type="ARBA" id="ARBA00022963"/>
    </source>
</evidence>
<feature type="transmembrane region" description="Helical" evidence="4">
    <location>
        <begin position="30"/>
        <end position="46"/>
    </location>
</feature>
<evidence type="ECO:0000313" key="5">
    <source>
        <dbReference type="EMBL" id="NAS13703.1"/>
    </source>
</evidence>
<evidence type="ECO:0008006" key="7">
    <source>
        <dbReference type="Google" id="ProtNLM"/>
    </source>
</evidence>
<organism evidence="5 6">
    <name type="scientific">Poritiphilus flavus</name>
    <dbReference type="NCBI Taxonomy" id="2697053"/>
    <lineage>
        <taxon>Bacteria</taxon>
        <taxon>Pseudomonadati</taxon>
        <taxon>Bacteroidota</taxon>
        <taxon>Flavobacteriia</taxon>
        <taxon>Flavobacteriales</taxon>
        <taxon>Flavobacteriaceae</taxon>
        <taxon>Poritiphilus</taxon>
    </lineage>
</organism>
<keyword evidence="3" id="KW-0443">Lipid metabolism</keyword>
<feature type="transmembrane region" description="Helical" evidence="4">
    <location>
        <begin position="75"/>
        <end position="95"/>
    </location>
</feature>
<name>A0A6L9EGB2_9FLAO</name>
<dbReference type="EMBL" id="WXYO01000007">
    <property type="protein sequence ID" value="NAS13703.1"/>
    <property type="molecule type" value="Genomic_DNA"/>
</dbReference>
<comment type="caution">
    <text evidence="5">The sequence shown here is derived from an EMBL/GenBank/DDBJ whole genome shotgun (WGS) entry which is preliminary data.</text>
</comment>
<dbReference type="Pfam" id="PF03403">
    <property type="entry name" value="PAF-AH_p_II"/>
    <property type="match status" value="1"/>
</dbReference>
<keyword evidence="1" id="KW-0378">Hydrolase</keyword>
<proteinExistence type="predicted"/>
<keyword evidence="4" id="KW-0812">Transmembrane</keyword>
<feature type="transmembrane region" description="Helical" evidence="4">
    <location>
        <begin position="6"/>
        <end position="23"/>
    </location>
</feature>
<reference evidence="5 6" key="1">
    <citation type="submission" date="2020-01" db="EMBL/GenBank/DDBJ databases">
        <title>Bacteria diversity of Porities sp.</title>
        <authorList>
            <person name="Wang G."/>
        </authorList>
    </citation>
    <scope>NUCLEOTIDE SEQUENCE [LARGE SCALE GENOMIC DNA]</scope>
    <source>
        <strain evidence="5 6">R33</strain>
    </source>
</reference>
<dbReference type="SUPFAM" id="SSF53474">
    <property type="entry name" value="alpha/beta-Hydrolases"/>
    <property type="match status" value="1"/>
</dbReference>
<dbReference type="Proteomes" id="UP000475249">
    <property type="component" value="Unassembled WGS sequence"/>
</dbReference>
<dbReference type="GO" id="GO:0016042">
    <property type="term" value="P:lipid catabolic process"/>
    <property type="evidence" value="ECO:0007669"/>
    <property type="project" value="UniProtKB-KW"/>
</dbReference>
<keyword evidence="4" id="KW-1133">Transmembrane helix</keyword>
<dbReference type="Gene3D" id="3.40.50.1820">
    <property type="entry name" value="alpha/beta hydrolase"/>
    <property type="match status" value="1"/>
</dbReference>
<evidence type="ECO:0000256" key="3">
    <source>
        <dbReference type="ARBA" id="ARBA00023098"/>
    </source>
</evidence>
<accession>A0A6L9EGB2</accession>
<dbReference type="GO" id="GO:0003847">
    <property type="term" value="F:1-alkyl-2-acetylglycerophosphocholine esterase activity"/>
    <property type="evidence" value="ECO:0007669"/>
    <property type="project" value="TreeGrafter"/>
</dbReference>
<feature type="transmembrane region" description="Helical" evidence="4">
    <location>
        <begin position="52"/>
        <end position="68"/>
    </location>
</feature>
<dbReference type="AlphaFoldDB" id="A0A6L9EGB2"/>
<dbReference type="PANTHER" id="PTHR10272:SF0">
    <property type="entry name" value="PLATELET-ACTIVATING FACTOR ACETYLHYDROLASE"/>
    <property type="match status" value="1"/>
</dbReference>
<evidence type="ECO:0000256" key="4">
    <source>
        <dbReference type="SAM" id="Phobius"/>
    </source>
</evidence>
<protein>
    <recommendedName>
        <fullName evidence="7">Platelet-activating factor acetylhydrolase</fullName>
    </recommendedName>
</protein>
<keyword evidence="6" id="KW-1185">Reference proteome</keyword>
<dbReference type="InterPro" id="IPR029058">
    <property type="entry name" value="AB_hydrolase_fold"/>
</dbReference>